<dbReference type="AlphaFoldDB" id="A0AA91DCG1"/>
<evidence type="ECO:0000313" key="1">
    <source>
        <dbReference type="EMBL" id="OAI25138.1"/>
    </source>
</evidence>
<dbReference type="InterPro" id="IPR009387">
    <property type="entry name" value="HigB-2"/>
</dbReference>
<protein>
    <recommendedName>
        <fullName evidence="3">Addiction module toxin RelE</fullName>
    </recommendedName>
</protein>
<reference evidence="1 2" key="1">
    <citation type="submission" date="2016-03" db="EMBL/GenBank/DDBJ databases">
        <authorList>
            <person name="Heylen K."/>
            <person name="De Vos P."/>
            <person name="Vekeman B."/>
        </authorList>
    </citation>
    <scope>NUCLEOTIDE SEQUENCE [LARGE SCALE GENOMIC DNA]</scope>
    <source>
        <strain evidence="1 2">R-49807</strain>
    </source>
</reference>
<dbReference type="Pfam" id="PF06296">
    <property type="entry name" value="RelE"/>
    <property type="match status" value="1"/>
</dbReference>
<evidence type="ECO:0008006" key="3">
    <source>
        <dbReference type="Google" id="ProtNLM"/>
    </source>
</evidence>
<dbReference type="PIRSF" id="PIRSF018634">
    <property type="entry name" value="UCP018634"/>
    <property type="match status" value="1"/>
</dbReference>
<organism evidence="1 2">
    <name type="scientific">Methylomonas koyamae</name>
    <dbReference type="NCBI Taxonomy" id="702114"/>
    <lineage>
        <taxon>Bacteria</taxon>
        <taxon>Pseudomonadati</taxon>
        <taxon>Pseudomonadota</taxon>
        <taxon>Gammaproteobacteria</taxon>
        <taxon>Methylococcales</taxon>
        <taxon>Methylococcaceae</taxon>
        <taxon>Methylomonas</taxon>
    </lineage>
</organism>
<dbReference type="Proteomes" id="UP000077734">
    <property type="component" value="Unassembled WGS sequence"/>
</dbReference>
<dbReference type="EMBL" id="LUUL01000083">
    <property type="protein sequence ID" value="OAI25138.1"/>
    <property type="molecule type" value="Genomic_DNA"/>
</dbReference>
<gene>
    <name evidence="1" type="ORF">A1356_14250</name>
</gene>
<keyword evidence="2" id="KW-1185">Reference proteome</keyword>
<comment type="caution">
    <text evidence="1">The sequence shown here is derived from an EMBL/GenBank/DDBJ whole genome shotgun (WGS) entry which is preliminary data.</text>
</comment>
<dbReference type="RefSeq" id="WP_054761721.1">
    <property type="nucleotide sequence ID" value="NZ_AP019778.1"/>
</dbReference>
<proteinExistence type="predicted"/>
<name>A0AA91DCG1_9GAMM</name>
<accession>A0AA91DCG1</accession>
<sequence length="128" mass="13871">MRIFKNKAFTRFAKKSGIDDSSLCKAVSDAEKGFLDADLGGGVIKQRVARSGGGKSGGFRTLILFRIGSLAFFVHGFAKNEQANIDDDELVALRKLAAVMLEYDEVALNCALANKTLIEVICNEKTIP</sequence>
<evidence type="ECO:0000313" key="2">
    <source>
        <dbReference type="Proteomes" id="UP000077734"/>
    </source>
</evidence>